<evidence type="ECO:0000256" key="4">
    <source>
        <dbReference type="ARBA" id="ARBA00022679"/>
    </source>
</evidence>
<comment type="subcellular location">
    <subcellularLocation>
        <location evidence="1">Membrane</location>
    </subcellularLocation>
</comment>
<dbReference type="InterPro" id="IPR009695">
    <property type="entry name" value="Diacylglyc_glucosyltr_N"/>
</dbReference>
<accession>W7Z7P0</accession>
<dbReference type="STRING" id="1236976.JCM16418_4622"/>
<protein>
    <submittedName>
        <fullName evidence="7">1,2-diacylglycerol 3-glucosyltransferase</fullName>
    </submittedName>
</protein>
<feature type="domain" description="Diacylglycerol glucosyltransferase N-terminal" evidence="6">
    <location>
        <begin position="17"/>
        <end position="181"/>
    </location>
</feature>
<dbReference type="RefSeq" id="WP_052020628.1">
    <property type="nucleotide sequence ID" value="NZ_BAVZ01000023.1"/>
</dbReference>
<gene>
    <name evidence="7" type="ORF">JCM16418_4622</name>
</gene>
<dbReference type="PANTHER" id="PTHR43025:SF3">
    <property type="entry name" value="MONOGALACTOSYLDIACYLGLYCEROL SYNTHASE 1, CHLOROPLASTIC"/>
    <property type="match status" value="1"/>
</dbReference>
<dbReference type="eggNOG" id="COG0707">
    <property type="taxonomic scope" value="Bacteria"/>
</dbReference>
<evidence type="ECO:0000256" key="3">
    <source>
        <dbReference type="ARBA" id="ARBA00022676"/>
    </source>
</evidence>
<comment type="similarity">
    <text evidence="2">Belongs to the glycosyltransferase 28 family.</text>
</comment>
<dbReference type="GO" id="GO:0009247">
    <property type="term" value="P:glycolipid biosynthetic process"/>
    <property type="evidence" value="ECO:0007669"/>
    <property type="project" value="InterPro"/>
</dbReference>
<dbReference type="GO" id="GO:0016020">
    <property type="term" value="C:membrane"/>
    <property type="evidence" value="ECO:0007669"/>
    <property type="project" value="UniProtKB-SubCell"/>
</dbReference>
<proteinExistence type="inferred from homology"/>
<dbReference type="InterPro" id="IPR050519">
    <property type="entry name" value="Glycosyltransf_28_UgtP"/>
</dbReference>
<dbReference type="GO" id="GO:0016758">
    <property type="term" value="F:hexosyltransferase activity"/>
    <property type="evidence" value="ECO:0007669"/>
    <property type="project" value="InterPro"/>
</dbReference>
<evidence type="ECO:0000256" key="2">
    <source>
        <dbReference type="ARBA" id="ARBA00006962"/>
    </source>
</evidence>
<dbReference type="Pfam" id="PF04101">
    <property type="entry name" value="Glyco_tran_28_C"/>
    <property type="match status" value="1"/>
</dbReference>
<dbReference type="Pfam" id="PF06925">
    <property type="entry name" value="MGDG_synth"/>
    <property type="match status" value="1"/>
</dbReference>
<keyword evidence="8" id="KW-1185">Reference proteome</keyword>
<evidence type="ECO:0000259" key="6">
    <source>
        <dbReference type="Pfam" id="PF06925"/>
    </source>
</evidence>
<dbReference type="EMBL" id="BAVZ01000023">
    <property type="protein sequence ID" value="GAF10419.1"/>
    <property type="molecule type" value="Genomic_DNA"/>
</dbReference>
<feature type="domain" description="Glycosyl transferase family 28 C-terminal" evidence="5">
    <location>
        <begin position="205"/>
        <end position="350"/>
    </location>
</feature>
<sequence>MQKKRVLILSEGFGSGHTQAGYALAEGMKKINPQIHTKVIELGTFLNPTVAPMILSAYRLTLSTQPGLVGMIYRKQHAKPLNRLTGLALHRIFYHHAAEVIRHLKPDMIVCTHPIPNTIISRLKAAGLNIPLYTVITDYDAHGAWINPAVDRYLVSTQSVRNLLLEHGVRTPKIQVTGIPVHPKFWTIEDKAACREEMNLKPLPTVLIMGGGWGLMSNKSLFQHLHRWKDRVQLVFCTGNNQKLMSKLANDPAYDHPNITIVGQTKEINRWMDAADLLITKPGGMTCTEGLSKGLPMLFCKSIPGQEEKNCEYFVNHGYAEELTSSLILDKWLTKIVAKDAMDTSELKRHISDASIRNLFTESYSPNRCAKELVELLVSDQKRDVAFSAEYIPVSL</sequence>
<dbReference type="InterPro" id="IPR007235">
    <property type="entry name" value="Glyco_trans_28_C"/>
</dbReference>
<evidence type="ECO:0000259" key="5">
    <source>
        <dbReference type="Pfam" id="PF04101"/>
    </source>
</evidence>
<dbReference type="Gene3D" id="3.40.50.2000">
    <property type="entry name" value="Glycogen Phosphorylase B"/>
    <property type="match status" value="1"/>
</dbReference>
<dbReference type="Proteomes" id="UP000019364">
    <property type="component" value="Unassembled WGS sequence"/>
</dbReference>
<evidence type="ECO:0000313" key="7">
    <source>
        <dbReference type="EMBL" id="GAF10419.1"/>
    </source>
</evidence>
<keyword evidence="4 7" id="KW-0808">Transferase</keyword>
<dbReference type="PANTHER" id="PTHR43025">
    <property type="entry name" value="MONOGALACTOSYLDIACYLGLYCEROL SYNTHASE"/>
    <property type="match status" value="1"/>
</dbReference>
<organism evidence="7 8">
    <name type="scientific">Paenibacillus pini JCM 16418</name>
    <dbReference type="NCBI Taxonomy" id="1236976"/>
    <lineage>
        <taxon>Bacteria</taxon>
        <taxon>Bacillati</taxon>
        <taxon>Bacillota</taxon>
        <taxon>Bacilli</taxon>
        <taxon>Bacillales</taxon>
        <taxon>Paenibacillaceae</taxon>
        <taxon>Paenibacillus</taxon>
    </lineage>
</organism>
<evidence type="ECO:0000256" key="1">
    <source>
        <dbReference type="ARBA" id="ARBA00004370"/>
    </source>
</evidence>
<dbReference type="SUPFAM" id="SSF53756">
    <property type="entry name" value="UDP-Glycosyltransferase/glycogen phosphorylase"/>
    <property type="match status" value="1"/>
</dbReference>
<evidence type="ECO:0000313" key="8">
    <source>
        <dbReference type="Proteomes" id="UP000019364"/>
    </source>
</evidence>
<dbReference type="AlphaFoldDB" id="W7Z7P0"/>
<dbReference type="OrthoDB" id="9815663at2"/>
<comment type="caution">
    <text evidence="7">The sequence shown here is derived from an EMBL/GenBank/DDBJ whole genome shotgun (WGS) entry which is preliminary data.</text>
</comment>
<reference evidence="7 8" key="1">
    <citation type="journal article" date="2014" name="Genome Announc.">
        <title>Draft Genome Sequence of Paenibacillus pini JCM 16418T, Isolated from the Rhizosphere of Pine Tree.</title>
        <authorList>
            <person name="Yuki M."/>
            <person name="Oshima K."/>
            <person name="Suda W."/>
            <person name="Oshida Y."/>
            <person name="Kitamura K."/>
            <person name="Iida Y."/>
            <person name="Hattori M."/>
            <person name="Ohkuma M."/>
        </authorList>
    </citation>
    <scope>NUCLEOTIDE SEQUENCE [LARGE SCALE GENOMIC DNA]</scope>
    <source>
        <strain evidence="7 8">JCM 16418</strain>
    </source>
</reference>
<keyword evidence="3" id="KW-0328">Glycosyltransferase</keyword>
<name>W7Z7P0_9BACL</name>